<evidence type="ECO:0000256" key="6">
    <source>
        <dbReference type="ARBA" id="ARBA00022729"/>
    </source>
</evidence>
<evidence type="ECO:0000256" key="13">
    <source>
        <dbReference type="ARBA" id="ARBA00023180"/>
    </source>
</evidence>
<dbReference type="GO" id="GO:0048544">
    <property type="term" value="P:recognition of pollen"/>
    <property type="evidence" value="ECO:0007669"/>
    <property type="project" value="InterPro"/>
</dbReference>
<keyword evidence="12" id="KW-1015">Disulfide bond</keyword>
<protein>
    <recommendedName>
        <fullName evidence="16">Receptor-like serine/threonine-protein kinase</fullName>
        <ecNumber evidence="16">2.7.11.1</ecNumber>
    </recommendedName>
</protein>
<dbReference type="SMART" id="SM00220">
    <property type="entry name" value="S_TKc"/>
    <property type="match status" value="1"/>
</dbReference>
<name>E5D7E5_TOBAC</name>
<dbReference type="Pfam" id="PF07714">
    <property type="entry name" value="PK_Tyr_Ser-Thr"/>
    <property type="match status" value="1"/>
</dbReference>
<keyword evidence="4 16" id="KW-0808">Transferase</keyword>
<dbReference type="GO" id="GO:0005524">
    <property type="term" value="F:ATP binding"/>
    <property type="evidence" value="ECO:0007669"/>
    <property type="project" value="UniProtKB-KW"/>
</dbReference>
<dbReference type="GO" id="GO:0005886">
    <property type="term" value="C:plasma membrane"/>
    <property type="evidence" value="ECO:0007669"/>
    <property type="project" value="UniProtKB-SubCell"/>
</dbReference>
<dbReference type="InterPro" id="IPR000858">
    <property type="entry name" value="S_locus_glycoprot_dom"/>
</dbReference>
<dbReference type="InterPro" id="IPR000719">
    <property type="entry name" value="Prot_kinase_dom"/>
</dbReference>
<sequence length="808" mass="91937">MHRRRVFGHPIFQQLRNTTAQLSDTGNLVLKDNSSGRTLWESFSDLSDSFLQYMKLGSDKSTNTTNLLKSWRSSLDPSDGSFSAGIQPETIPQIFIWKNGLPHWRSGPWNKQIFIGMPDMTSFYLNGFDLVNDNMGSAYFSYSYTGHGDEILYLVLNSTGVLQEKELLYARKNDWTVTWASPANECEFYGKCGPFGSCDPRSSPICSCLEGFKPKSEEEWRKGNWTNGCIRKTALENERNNSNLEQGKQDWFLKLQSMKVPDLAIWVPFADEDCHKGCLRNFSCIAYSYYIGIGCMHWEGILLDVQKFSTGGADLFLRLAYTELGNTPFQTIIYASINSAIAKNIFITETVFGMQIKREILKYHWDHSTSRLNSSCHFWIFSCKYLAKHRGNNLICNISKSTVALIIHYQFISNVLLNQEGRKRVTLIKRINANFYKESMVTDDINQAKFEELFVYNFDILASATDNFNLSSKLGQGGFGPVYKVMFSVIESFIIFFGIGIDGMILQGKLPEGQEIAVKRLSQSSGQGLEEFMNRVVVISKLQHRNLVRLLGCCTERGEKMLVYEYMPKRSLDAYLFGSNPEEKEFLDWSKRVIIIEGIGRGLLYLHRDSRLRIIHRDLKASNILLDEQLNPKISDFGMARIFPGSQDQANTERVVGTYGYMAPEYAMEGRFSEKSDVYSFGVLLLEIISGRRNTSFHQDDSALSLLAYAWKCWNENNIVELVDPKIIDMQFEREILRCAHVGLLCVQEYAEDRPNVSAVLSMLTSEISDLPSPKQPAFTTRPSCSEKESSKTQGSVNTVSITIMEGR</sequence>
<dbReference type="GO" id="GO:0106310">
    <property type="term" value="F:protein serine kinase activity"/>
    <property type="evidence" value="ECO:0007669"/>
    <property type="project" value="RHEA"/>
</dbReference>
<keyword evidence="3 16" id="KW-0723">Serine/threonine-protein kinase</keyword>
<evidence type="ECO:0000256" key="11">
    <source>
        <dbReference type="ARBA" id="ARBA00023136"/>
    </source>
</evidence>
<comment type="similarity">
    <text evidence="16">Belongs to the protein kinase superfamily. Ser/Thr protein kinase family.</text>
</comment>
<feature type="region of interest" description="Disordered" evidence="17">
    <location>
        <begin position="772"/>
        <end position="796"/>
    </location>
</feature>
<dbReference type="PROSITE" id="PS50948">
    <property type="entry name" value="PAN"/>
    <property type="match status" value="1"/>
</dbReference>
<dbReference type="EC" id="2.7.11.1" evidence="16"/>
<dbReference type="Gene3D" id="2.90.10.30">
    <property type="match status" value="1"/>
</dbReference>
<keyword evidence="6" id="KW-0732">Signal</keyword>
<dbReference type="InterPro" id="IPR001480">
    <property type="entry name" value="Bulb-type_lectin_dom"/>
</dbReference>
<dbReference type="InterPro" id="IPR036426">
    <property type="entry name" value="Bulb-type_lectin_dom_sf"/>
</dbReference>
<dbReference type="Pfam" id="PF08276">
    <property type="entry name" value="PAN_2"/>
    <property type="match status" value="1"/>
</dbReference>
<evidence type="ECO:0000259" key="19">
    <source>
        <dbReference type="PROSITE" id="PS50948"/>
    </source>
</evidence>
<keyword evidence="9 16" id="KW-0067">ATP-binding</keyword>
<dbReference type="InterPro" id="IPR001245">
    <property type="entry name" value="Ser-Thr/Tyr_kinase_cat_dom"/>
</dbReference>
<keyword evidence="11" id="KW-0472">Membrane</keyword>
<evidence type="ECO:0000256" key="1">
    <source>
        <dbReference type="ARBA" id="ARBA00004251"/>
    </source>
</evidence>
<keyword evidence="13" id="KW-0325">Glycoprotein</keyword>
<dbReference type="CDD" id="cd01098">
    <property type="entry name" value="PAN_AP_plant"/>
    <property type="match status" value="1"/>
</dbReference>
<dbReference type="Pfam" id="PF01453">
    <property type="entry name" value="B_lectin"/>
    <property type="match status" value="1"/>
</dbReference>
<keyword evidence="20" id="KW-0675">Receptor</keyword>
<dbReference type="SMR" id="E5D7E5"/>
<dbReference type="GO" id="GO:0004674">
    <property type="term" value="F:protein serine/threonine kinase activity"/>
    <property type="evidence" value="ECO:0007669"/>
    <property type="project" value="UniProtKB-KW"/>
</dbReference>
<keyword evidence="8 16" id="KW-0418">Kinase</keyword>
<evidence type="ECO:0000256" key="7">
    <source>
        <dbReference type="ARBA" id="ARBA00022741"/>
    </source>
</evidence>
<comment type="catalytic activity">
    <reaction evidence="14 16">
        <text>L-threonyl-[protein] + ATP = O-phospho-L-threonyl-[protein] + ADP + H(+)</text>
        <dbReference type="Rhea" id="RHEA:46608"/>
        <dbReference type="Rhea" id="RHEA-COMP:11060"/>
        <dbReference type="Rhea" id="RHEA-COMP:11605"/>
        <dbReference type="ChEBI" id="CHEBI:15378"/>
        <dbReference type="ChEBI" id="CHEBI:30013"/>
        <dbReference type="ChEBI" id="CHEBI:30616"/>
        <dbReference type="ChEBI" id="CHEBI:61977"/>
        <dbReference type="ChEBI" id="CHEBI:456216"/>
        <dbReference type="EC" id="2.7.11.1"/>
    </reaction>
</comment>
<dbReference type="PANTHER" id="PTHR27002:SF1082">
    <property type="entry name" value="OS06G0693000 PROTEIN"/>
    <property type="match status" value="1"/>
</dbReference>
<evidence type="ECO:0000256" key="15">
    <source>
        <dbReference type="ARBA" id="ARBA00048679"/>
    </source>
</evidence>
<dbReference type="PIRSF" id="PIRSF000641">
    <property type="entry name" value="SRK"/>
    <property type="match status" value="1"/>
</dbReference>
<evidence type="ECO:0000256" key="14">
    <source>
        <dbReference type="ARBA" id="ARBA00047899"/>
    </source>
</evidence>
<evidence type="ECO:0000256" key="4">
    <source>
        <dbReference type="ARBA" id="ARBA00022679"/>
    </source>
</evidence>
<dbReference type="CDD" id="cd14066">
    <property type="entry name" value="STKc_IRAK"/>
    <property type="match status" value="1"/>
</dbReference>
<evidence type="ECO:0000256" key="16">
    <source>
        <dbReference type="PIRNR" id="PIRNR000641"/>
    </source>
</evidence>
<dbReference type="InterPro" id="IPR011009">
    <property type="entry name" value="Kinase-like_dom_sf"/>
</dbReference>
<dbReference type="InterPro" id="IPR003609">
    <property type="entry name" value="Pan_app"/>
</dbReference>
<dbReference type="PANTHER" id="PTHR27002">
    <property type="entry name" value="RECEPTOR-LIKE SERINE/THREONINE-PROTEIN KINASE SD1-8"/>
    <property type="match status" value="1"/>
</dbReference>
<dbReference type="FunFam" id="1.10.510.10:FF:000060">
    <property type="entry name" value="G-type lectin S-receptor-like serine/threonine-protein kinase"/>
    <property type="match status" value="1"/>
</dbReference>
<keyword evidence="7 16" id="KW-0547">Nucleotide-binding</keyword>
<dbReference type="InterPro" id="IPR024171">
    <property type="entry name" value="SRK-like_kinase"/>
</dbReference>
<dbReference type="SMART" id="SM00473">
    <property type="entry name" value="PAN_AP"/>
    <property type="match status" value="1"/>
</dbReference>
<evidence type="ECO:0000256" key="2">
    <source>
        <dbReference type="ARBA" id="ARBA00022475"/>
    </source>
</evidence>
<dbReference type="Gene3D" id="1.10.510.10">
    <property type="entry name" value="Transferase(Phosphotransferase) domain 1"/>
    <property type="match status" value="1"/>
</dbReference>
<dbReference type="Pfam" id="PF11883">
    <property type="entry name" value="DUF3403"/>
    <property type="match status" value="1"/>
</dbReference>
<feature type="domain" description="Protein kinase" evidence="18">
    <location>
        <begin position="468"/>
        <end position="779"/>
    </location>
</feature>
<proteinExistence type="inferred from homology"/>
<evidence type="ECO:0000256" key="8">
    <source>
        <dbReference type="ARBA" id="ARBA00022777"/>
    </source>
</evidence>
<organism evidence="20">
    <name type="scientific">Nicotiana tabacum</name>
    <name type="common">Common tobacco</name>
    <dbReference type="NCBI Taxonomy" id="4097"/>
    <lineage>
        <taxon>Eukaryota</taxon>
        <taxon>Viridiplantae</taxon>
        <taxon>Streptophyta</taxon>
        <taxon>Embryophyta</taxon>
        <taxon>Tracheophyta</taxon>
        <taxon>Spermatophyta</taxon>
        <taxon>Magnoliopsida</taxon>
        <taxon>eudicotyledons</taxon>
        <taxon>Gunneridae</taxon>
        <taxon>Pentapetalae</taxon>
        <taxon>asterids</taxon>
        <taxon>lamiids</taxon>
        <taxon>Solanales</taxon>
        <taxon>Solanaceae</taxon>
        <taxon>Nicotianoideae</taxon>
        <taxon>Nicotianeae</taxon>
        <taxon>Nicotiana</taxon>
    </lineage>
</organism>
<dbReference type="Gene3D" id="3.30.200.20">
    <property type="entry name" value="Phosphorylase Kinase, domain 1"/>
    <property type="match status" value="1"/>
</dbReference>
<keyword evidence="10" id="KW-1133">Transmembrane helix</keyword>
<dbReference type="SUPFAM" id="SSF56112">
    <property type="entry name" value="Protein kinase-like (PK-like)"/>
    <property type="match status" value="1"/>
</dbReference>
<dbReference type="InterPro" id="IPR021820">
    <property type="entry name" value="S-locus_recpt_kinase_C"/>
</dbReference>
<feature type="domain" description="Apple" evidence="19">
    <location>
        <begin position="247"/>
        <end position="320"/>
    </location>
</feature>
<keyword evidence="2" id="KW-1003">Cell membrane</keyword>
<dbReference type="InterPro" id="IPR008271">
    <property type="entry name" value="Ser/Thr_kinase_AS"/>
</dbReference>
<reference evidence="20" key="1">
    <citation type="journal article" date="2012" name="Gene">
        <title>Molecular characterisation and regulation of a Nicotiana tabacum S-domain receptor-like kinase gene induced during an early rapid response to lipopolysaccharides.</title>
        <authorList>
            <person name="Sanabria N.M."/>
            <person name="van Heerden H."/>
            <person name="Dubery I.A."/>
        </authorList>
    </citation>
    <scope>NUCLEOTIDE SEQUENCE</scope>
</reference>
<evidence type="ECO:0000259" key="18">
    <source>
        <dbReference type="PROSITE" id="PS50011"/>
    </source>
</evidence>
<dbReference type="AlphaFoldDB" id="E5D7E5"/>
<keyword evidence="5" id="KW-0812">Transmembrane</keyword>
<dbReference type="FunFam" id="3.30.200.20:FF:000924">
    <property type="entry name" value="Uncharacterized protein"/>
    <property type="match status" value="1"/>
</dbReference>
<dbReference type="Pfam" id="PF00954">
    <property type="entry name" value="S_locus_glycop"/>
    <property type="match status" value="1"/>
</dbReference>
<evidence type="ECO:0000313" key="20">
    <source>
        <dbReference type="EMBL" id="ADM13586.1"/>
    </source>
</evidence>
<evidence type="ECO:0000256" key="12">
    <source>
        <dbReference type="ARBA" id="ARBA00023157"/>
    </source>
</evidence>
<dbReference type="PROSITE" id="PS00108">
    <property type="entry name" value="PROTEIN_KINASE_ST"/>
    <property type="match status" value="1"/>
</dbReference>
<dbReference type="SUPFAM" id="SSF51110">
    <property type="entry name" value="alpha-D-mannose-specific plant lectins"/>
    <property type="match status" value="1"/>
</dbReference>
<accession>E5D7E5</accession>
<comment type="subcellular location">
    <subcellularLocation>
        <location evidence="1">Cell membrane</location>
        <topology evidence="1">Single-pass type I membrane protein</topology>
    </subcellularLocation>
</comment>
<evidence type="ECO:0000256" key="5">
    <source>
        <dbReference type="ARBA" id="ARBA00022692"/>
    </source>
</evidence>
<dbReference type="PROSITE" id="PS50011">
    <property type="entry name" value="PROTEIN_KINASE_DOM"/>
    <property type="match status" value="1"/>
</dbReference>
<dbReference type="EMBL" id="GU196248">
    <property type="protein sequence ID" value="ADM13586.1"/>
    <property type="molecule type" value="Genomic_DNA"/>
</dbReference>
<evidence type="ECO:0000256" key="3">
    <source>
        <dbReference type="ARBA" id="ARBA00022527"/>
    </source>
</evidence>
<evidence type="ECO:0000256" key="17">
    <source>
        <dbReference type="SAM" id="MobiDB-lite"/>
    </source>
</evidence>
<evidence type="ECO:0000256" key="10">
    <source>
        <dbReference type="ARBA" id="ARBA00022989"/>
    </source>
</evidence>
<comment type="catalytic activity">
    <reaction evidence="15 16">
        <text>L-seryl-[protein] + ATP = O-phospho-L-seryl-[protein] + ADP + H(+)</text>
        <dbReference type="Rhea" id="RHEA:17989"/>
        <dbReference type="Rhea" id="RHEA-COMP:9863"/>
        <dbReference type="Rhea" id="RHEA-COMP:11604"/>
        <dbReference type="ChEBI" id="CHEBI:15378"/>
        <dbReference type="ChEBI" id="CHEBI:29999"/>
        <dbReference type="ChEBI" id="CHEBI:30616"/>
        <dbReference type="ChEBI" id="CHEBI:83421"/>
        <dbReference type="ChEBI" id="CHEBI:456216"/>
        <dbReference type="EC" id="2.7.11.1"/>
    </reaction>
</comment>
<evidence type="ECO:0000256" key="9">
    <source>
        <dbReference type="ARBA" id="ARBA00022840"/>
    </source>
</evidence>